<sequence length="88" mass="9898">MSKISFSYLICLVYCFIFTNRHGGAWMGMLMGHTRRNGVADFCFRAACPRSLTDLLTSTFLILSACFEALLLFLRGTPVISAFCLFCH</sequence>
<dbReference type="GeneID" id="54292842"/>
<organism evidence="2 3">
    <name type="scientific">Aplosporella prunicola CBS 121167</name>
    <dbReference type="NCBI Taxonomy" id="1176127"/>
    <lineage>
        <taxon>Eukaryota</taxon>
        <taxon>Fungi</taxon>
        <taxon>Dikarya</taxon>
        <taxon>Ascomycota</taxon>
        <taxon>Pezizomycotina</taxon>
        <taxon>Dothideomycetes</taxon>
        <taxon>Dothideomycetes incertae sedis</taxon>
        <taxon>Botryosphaeriales</taxon>
        <taxon>Aplosporellaceae</taxon>
        <taxon>Aplosporella</taxon>
    </lineage>
</organism>
<keyword evidence="1" id="KW-1133">Transmembrane helix</keyword>
<proteinExistence type="predicted"/>
<dbReference type="Proteomes" id="UP000799438">
    <property type="component" value="Unassembled WGS sequence"/>
</dbReference>
<evidence type="ECO:0000256" key="1">
    <source>
        <dbReference type="SAM" id="Phobius"/>
    </source>
</evidence>
<dbReference type="RefSeq" id="XP_033400976.1">
    <property type="nucleotide sequence ID" value="XM_033535348.1"/>
</dbReference>
<accession>A0A6A6BPW0</accession>
<reference evidence="2" key="1">
    <citation type="journal article" date="2020" name="Stud. Mycol.">
        <title>101 Dothideomycetes genomes: a test case for predicting lifestyles and emergence of pathogens.</title>
        <authorList>
            <person name="Haridas S."/>
            <person name="Albert R."/>
            <person name="Binder M."/>
            <person name="Bloem J."/>
            <person name="Labutti K."/>
            <person name="Salamov A."/>
            <person name="Andreopoulos B."/>
            <person name="Baker S."/>
            <person name="Barry K."/>
            <person name="Bills G."/>
            <person name="Bluhm B."/>
            <person name="Cannon C."/>
            <person name="Castanera R."/>
            <person name="Culley D."/>
            <person name="Daum C."/>
            <person name="Ezra D."/>
            <person name="Gonzalez J."/>
            <person name="Henrissat B."/>
            <person name="Kuo A."/>
            <person name="Liang C."/>
            <person name="Lipzen A."/>
            <person name="Lutzoni F."/>
            <person name="Magnuson J."/>
            <person name="Mondo S."/>
            <person name="Nolan M."/>
            <person name="Ohm R."/>
            <person name="Pangilinan J."/>
            <person name="Park H.-J."/>
            <person name="Ramirez L."/>
            <person name="Alfaro M."/>
            <person name="Sun H."/>
            <person name="Tritt A."/>
            <person name="Yoshinaga Y."/>
            <person name="Zwiers L.-H."/>
            <person name="Turgeon B."/>
            <person name="Goodwin S."/>
            <person name="Spatafora J."/>
            <person name="Crous P."/>
            <person name="Grigoriev I."/>
        </authorList>
    </citation>
    <scope>NUCLEOTIDE SEQUENCE</scope>
    <source>
        <strain evidence="2">CBS 121167</strain>
    </source>
</reference>
<keyword evidence="1" id="KW-0812">Transmembrane</keyword>
<gene>
    <name evidence="2" type="ORF">K452DRAFT_137238</name>
</gene>
<evidence type="ECO:0000313" key="2">
    <source>
        <dbReference type="EMBL" id="KAF2145264.1"/>
    </source>
</evidence>
<keyword evidence="1" id="KW-0472">Membrane</keyword>
<evidence type="ECO:0000313" key="3">
    <source>
        <dbReference type="Proteomes" id="UP000799438"/>
    </source>
</evidence>
<dbReference type="AlphaFoldDB" id="A0A6A6BPW0"/>
<protein>
    <submittedName>
        <fullName evidence="2">Uncharacterized protein</fullName>
    </submittedName>
</protein>
<dbReference type="EMBL" id="ML995478">
    <property type="protein sequence ID" value="KAF2145264.1"/>
    <property type="molecule type" value="Genomic_DNA"/>
</dbReference>
<feature type="transmembrane region" description="Helical" evidence="1">
    <location>
        <begin position="52"/>
        <end position="74"/>
    </location>
</feature>
<name>A0A6A6BPW0_9PEZI</name>
<keyword evidence="3" id="KW-1185">Reference proteome</keyword>
<feature type="transmembrane region" description="Helical" evidence="1">
    <location>
        <begin position="6"/>
        <end position="31"/>
    </location>
</feature>